<feature type="non-terminal residue" evidence="2">
    <location>
        <position position="1"/>
    </location>
</feature>
<accession>A0A9N9JH49</accession>
<dbReference type="AlphaFoldDB" id="A0A9N9JH49"/>
<reference evidence="2" key="1">
    <citation type="submission" date="2021-06" db="EMBL/GenBank/DDBJ databases">
        <authorList>
            <person name="Kallberg Y."/>
            <person name="Tangrot J."/>
            <person name="Rosling A."/>
        </authorList>
    </citation>
    <scope>NUCLEOTIDE SEQUENCE</scope>
    <source>
        <strain evidence="2">IN212</strain>
    </source>
</reference>
<organism evidence="2 3">
    <name type="scientific">Racocetra fulgida</name>
    <dbReference type="NCBI Taxonomy" id="60492"/>
    <lineage>
        <taxon>Eukaryota</taxon>
        <taxon>Fungi</taxon>
        <taxon>Fungi incertae sedis</taxon>
        <taxon>Mucoromycota</taxon>
        <taxon>Glomeromycotina</taxon>
        <taxon>Glomeromycetes</taxon>
        <taxon>Diversisporales</taxon>
        <taxon>Gigasporaceae</taxon>
        <taxon>Racocetra</taxon>
    </lineage>
</organism>
<feature type="non-terminal residue" evidence="2">
    <location>
        <position position="52"/>
    </location>
</feature>
<name>A0A9N9JH49_9GLOM</name>
<evidence type="ECO:0000313" key="2">
    <source>
        <dbReference type="EMBL" id="CAG8780392.1"/>
    </source>
</evidence>
<keyword evidence="3" id="KW-1185">Reference proteome</keyword>
<feature type="domain" description="Integrase zinc-binding" evidence="1">
    <location>
        <begin position="9"/>
        <end position="52"/>
    </location>
</feature>
<dbReference type="Gene3D" id="1.10.340.70">
    <property type="match status" value="1"/>
</dbReference>
<evidence type="ECO:0000259" key="1">
    <source>
        <dbReference type="Pfam" id="PF17921"/>
    </source>
</evidence>
<dbReference type="Proteomes" id="UP000789396">
    <property type="component" value="Unassembled WGS sequence"/>
</dbReference>
<gene>
    <name evidence="2" type="ORF">RFULGI_LOCUS15767</name>
</gene>
<proteinExistence type="predicted"/>
<dbReference type="OrthoDB" id="2418516at2759"/>
<dbReference type="Pfam" id="PF17921">
    <property type="entry name" value="Integrase_H2C2"/>
    <property type="match status" value="1"/>
</dbReference>
<comment type="caution">
    <text evidence="2">The sequence shown here is derived from an EMBL/GenBank/DDBJ whole genome shotgun (WGS) entry which is preliminary data.</text>
</comment>
<dbReference type="InterPro" id="IPR041588">
    <property type="entry name" value="Integrase_H2C2"/>
</dbReference>
<dbReference type="EMBL" id="CAJVPZ010052295">
    <property type="protein sequence ID" value="CAG8780392.1"/>
    <property type="molecule type" value="Genomic_DNA"/>
</dbReference>
<evidence type="ECO:0000313" key="3">
    <source>
        <dbReference type="Proteomes" id="UP000789396"/>
    </source>
</evidence>
<protein>
    <submittedName>
        <fullName evidence="2">4667_t:CDS:1</fullName>
    </submittedName>
</protein>
<sequence>PLRILKLQEVEPILYAMHSDPLAGHFNKEATYQRVITRYFWPQMGNDIRDYV</sequence>